<dbReference type="eggNOG" id="ENOG5032Y7G">
    <property type="taxonomic scope" value="Bacteria"/>
</dbReference>
<feature type="transmembrane region" description="Helical" evidence="1">
    <location>
        <begin position="83"/>
        <end position="100"/>
    </location>
</feature>
<name>D1A717_THECD</name>
<dbReference type="Proteomes" id="UP000001918">
    <property type="component" value="Chromosome"/>
</dbReference>
<reference evidence="2 3" key="1">
    <citation type="journal article" date="2011" name="Stand. Genomic Sci.">
        <title>Complete genome sequence of Thermomonospora curvata type strain (B9).</title>
        <authorList>
            <person name="Chertkov O."/>
            <person name="Sikorski J."/>
            <person name="Nolan M."/>
            <person name="Lapidus A."/>
            <person name="Lucas S."/>
            <person name="Del Rio T.G."/>
            <person name="Tice H."/>
            <person name="Cheng J.F."/>
            <person name="Goodwin L."/>
            <person name="Pitluck S."/>
            <person name="Liolios K."/>
            <person name="Ivanova N."/>
            <person name="Mavromatis K."/>
            <person name="Mikhailova N."/>
            <person name="Ovchinnikova G."/>
            <person name="Pati A."/>
            <person name="Chen A."/>
            <person name="Palaniappan K."/>
            <person name="Djao O.D."/>
            <person name="Land M."/>
            <person name="Hauser L."/>
            <person name="Chang Y.J."/>
            <person name="Jeffries C.D."/>
            <person name="Brettin T."/>
            <person name="Han C."/>
            <person name="Detter J.C."/>
            <person name="Rohde M."/>
            <person name="Goker M."/>
            <person name="Woyke T."/>
            <person name="Bristow J."/>
            <person name="Eisen J.A."/>
            <person name="Markowitz V."/>
            <person name="Hugenholtz P."/>
            <person name="Klenk H.P."/>
            <person name="Kyrpides N.C."/>
        </authorList>
    </citation>
    <scope>NUCLEOTIDE SEQUENCE [LARGE SCALE GENOMIC DNA]</scope>
    <source>
        <strain evidence="3">ATCC 19995 / DSM 43183 / JCM 3096 / KCTC 9072 / NBRC 15933 / NCIMB 10081 / Henssen B9</strain>
    </source>
</reference>
<sequence length="142" mass="14758">MAQVGAGPSGSPARRLRGPLAVLAAAGAAVLLVATVDPHESGHYPPCPLLAATGLYCPGCGALRMIHSLAHGDLAAAFGRNPLLFVLLPFLGYLWVRWAVLSARGRPMASLLLRPGVAYVLVGVVVVYWVVRNLPFASALAP</sequence>
<evidence type="ECO:0000313" key="3">
    <source>
        <dbReference type="Proteomes" id="UP000001918"/>
    </source>
</evidence>
<proteinExistence type="predicted"/>
<evidence type="ECO:0000256" key="1">
    <source>
        <dbReference type="SAM" id="Phobius"/>
    </source>
</evidence>
<feature type="transmembrane region" description="Helical" evidence="1">
    <location>
        <begin position="20"/>
        <end position="36"/>
    </location>
</feature>
<keyword evidence="1" id="KW-1133">Transmembrane helix</keyword>
<dbReference type="Pfam" id="PF10825">
    <property type="entry name" value="DUF2752"/>
    <property type="match status" value="1"/>
</dbReference>
<organism evidence="2 3">
    <name type="scientific">Thermomonospora curvata (strain ATCC 19995 / DSM 43183 / JCM 3096 / KCTC 9072 / NBRC 15933 / NCIMB 10081 / Henssen B9)</name>
    <dbReference type="NCBI Taxonomy" id="471852"/>
    <lineage>
        <taxon>Bacteria</taxon>
        <taxon>Bacillati</taxon>
        <taxon>Actinomycetota</taxon>
        <taxon>Actinomycetes</taxon>
        <taxon>Streptosporangiales</taxon>
        <taxon>Thermomonosporaceae</taxon>
        <taxon>Thermomonospora</taxon>
    </lineage>
</organism>
<accession>D1A717</accession>
<dbReference type="HOGENOM" id="CLU_098258_1_0_11"/>
<dbReference type="KEGG" id="tcu:Tcur_2876"/>
<dbReference type="AlphaFoldDB" id="D1A717"/>
<evidence type="ECO:0000313" key="2">
    <source>
        <dbReference type="EMBL" id="ACY98421.1"/>
    </source>
</evidence>
<feature type="transmembrane region" description="Helical" evidence="1">
    <location>
        <begin position="112"/>
        <end position="131"/>
    </location>
</feature>
<keyword evidence="1 2" id="KW-0812">Transmembrane</keyword>
<dbReference type="OrthoDB" id="5966662at2"/>
<dbReference type="RefSeq" id="WP_012853205.1">
    <property type="nucleotide sequence ID" value="NC_013510.1"/>
</dbReference>
<dbReference type="EMBL" id="CP001738">
    <property type="protein sequence ID" value="ACY98421.1"/>
    <property type="molecule type" value="Genomic_DNA"/>
</dbReference>
<keyword evidence="3" id="KW-1185">Reference proteome</keyword>
<protein>
    <submittedName>
        <fullName evidence="2">Putative transmembrane protein</fullName>
    </submittedName>
</protein>
<gene>
    <name evidence="2" type="ordered locus">Tcur_2876</name>
</gene>
<dbReference type="STRING" id="471852.Tcur_2876"/>
<keyword evidence="1" id="KW-0472">Membrane</keyword>
<dbReference type="InterPro" id="IPR021215">
    <property type="entry name" value="DUF2752"/>
</dbReference>